<sequence length="129" mass="14032">MAADDLNDNELWPIPPAWMMGCDTCTVLYGRMIDAREAVAEASLTTSGPVDIDPFDSGLTTQLALGQHLAQAHGPLLPDFDANCPVCAQREQDLQRTTASEGFRTYATSAAAEHRARHLIVPPEMTHQI</sequence>
<gene>
    <name evidence="1" type="ORF">ABII15_38285</name>
</gene>
<dbReference type="KEGG" id="stac:ABII15_38285"/>
<accession>A0AAU8J6D1</accession>
<evidence type="ECO:0000313" key="1">
    <source>
        <dbReference type="EMBL" id="XCJ75472.1"/>
    </source>
</evidence>
<organism evidence="1">
    <name type="scientific">Streptomyces tabacisoli</name>
    <dbReference type="NCBI Taxonomy" id="3156398"/>
    <lineage>
        <taxon>Bacteria</taxon>
        <taxon>Bacillati</taxon>
        <taxon>Actinomycetota</taxon>
        <taxon>Actinomycetes</taxon>
        <taxon>Kitasatosporales</taxon>
        <taxon>Streptomycetaceae</taxon>
        <taxon>Streptomyces</taxon>
    </lineage>
</organism>
<dbReference type="RefSeq" id="WP_353946903.1">
    <property type="nucleotide sequence ID" value="NZ_CP159534.1"/>
</dbReference>
<name>A0AAU8J6D1_9ACTN</name>
<protein>
    <submittedName>
        <fullName evidence="1">Uncharacterized protein</fullName>
    </submittedName>
</protein>
<dbReference type="EMBL" id="CP159534">
    <property type="protein sequence ID" value="XCJ75472.1"/>
    <property type="molecule type" value="Genomic_DNA"/>
</dbReference>
<reference evidence="1" key="1">
    <citation type="submission" date="2024-06" db="EMBL/GenBank/DDBJ databases">
        <title>Streptomyces sp. strain HUAS MG91 genome sequences.</title>
        <authorList>
            <person name="Mo P."/>
        </authorList>
    </citation>
    <scope>NUCLEOTIDE SEQUENCE</scope>
    <source>
        <strain evidence="1">HUAS MG91</strain>
    </source>
</reference>
<proteinExistence type="predicted"/>
<dbReference type="AlphaFoldDB" id="A0AAU8J6D1"/>